<keyword evidence="2" id="KW-1185">Reference proteome</keyword>
<comment type="caution">
    <text evidence="1">The sequence shown here is derived from an EMBL/GenBank/DDBJ whole genome shotgun (WGS) entry which is preliminary data.</text>
</comment>
<protein>
    <submittedName>
        <fullName evidence="1">Transposon Ty3-I Gag-Pol polyprotein</fullName>
    </submittedName>
</protein>
<sequence length="213" mass="24061">MLAADVERFMSLAYAECPLDVRKSLAAQYFVDTVRDEDTQHSMRLMDAKDLKSALVYIMKAPEEGLKVSTPGGEKNGLYLELSIWDIPCLMLMDTDLEKNEIRIEEEEIPLLSVSVQHSKLCSVLAKERPIIPPPDNSQCFCTIQICCDGHFYQVSQKVVLVAATFIDLKWEIIPFRVMNSDNKFKTVDKGAVIVICEPEVDIVALPQEFLES</sequence>
<evidence type="ECO:0000313" key="2">
    <source>
        <dbReference type="Proteomes" id="UP000887013"/>
    </source>
</evidence>
<dbReference type="AlphaFoldDB" id="A0A8X6Q7W2"/>
<reference evidence="1" key="1">
    <citation type="submission" date="2020-08" db="EMBL/GenBank/DDBJ databases">
        <title>Multicomponent nature underlies the extraordinary mechanical properties of spider dragline silk.</title>
        <authorList>
            <person name="Kono N."/>
            <person name="Nakamura H."/>
            <person name="Mori M."/>
            <person name="Yoshida Y."/>
            <person name="Ohtoshi R."/>
            <person name="Malay A.D."/>
            <person name="Moran D.A.P."/>
            <person name="Tomita M."/>
            <person name="Numata K."/>
            <person name="Arakawa K."/>
        </authorList>
    </citation>
    <scope>NUCLEOTIDE SEQUENCE</scope>
</reference>
<organism evidence="1 2">
    <name type="scientific">Nephila pilipes</name>
    <name type="common">Giant wood spider</name>
    <name type="synonym">Nephila maculata</name>
    <dbReference type="NCBI Taxonomy" id="299642"/>
    <lineage>
        <taxon>Eukaryota</taxon>
        <taxon>Metazoa</taxon>
        <taxon>Ecdysozoa</taxon>
        <taxon>Arthropoda</taxon>
        <taxon>Chelicerata</taxon>
        <taxon>Arachnida</taxon>
        <taxon>Araneae</taxon>
        <taxon>Araneomorphae</taxon>
        <taxon>Entelegynae</taxon>
        <taxon>Araneoidea</taxon>
        <taxon>Nephilidae</taxon>
        <taxon>Nephila</taxon>
    </lineage>
</organism>
<name>A0A8X6Q7W2_NEPPI</name>
<proteinExistence type="predicted"/>
<accession>A0A8X6Q7W2</accession>
<gene>
    <name evidence="1" type="primary">TY3B-I_1254</name>
    <name evidence="1" type="ORF">NPIL_398411</name>
</gene>
<evidence type="ECO:0000313" key="1">
    <source>
        <dbReference type="EMBL" id="GFU03938.1"/>
    </source>
</evidence>
<dbReference type="Proteomes" id="UP000887013">
    <property type="component" value="Unassembled WGS sequence"/>
</dbReference>
<dbReference type="EMBL" id="BMAW01123577">
    <property type="protein sequence ID" value="GFU03938.1"/>
    <property type="molecule type" value="Genomic_DNA"/>
</dbReference>